<dbReference type="Proteomes" id="UP000801492">
    <property type="component" value="Unassembled WGS sequence"/>
</dbReference>
<keyword evidence="3" id="KW-1185">Reference proteome</keyword>
<gene>
    <name evidence="2" type="ORF">ILUMI_14717</name>
</gene>
<name>A0A8K0CTQ0_IGNLU</name>
<organism evidence="2 3">
    <name type="scientific">Ignelater luminosus</name>
    <name type="common">Cucubano</name>
    <name type="synonym">Pyrophorus luminosus</name>
    <dbReference type="NCBI Taxonomy" id="2038154"/>
    <lineage>
        <taxon>Eukaryota</taxon>
        <taxon>Metazoa</taxon>
        <taxon>Ecdysozoa</taxon>
        <taxon>Arthropoda</taxon>
        <taxon>Hexapoda</taxon>
        <taxon>Insecta</taxon>
        <taxon>Pterygota</taxon>
        <taxon>Neoptera</taxon>
        <taxon>Endopterygota</taxon>
        <taxon>Coleoptera</taxon>
        <taxon>Polyphaga</taxon>
        <taxon>Elateriformia</taxon>
        <taxon>Elateroidea</taxon>
        <taxon>Elateridae</taxon>
        <taxon>Agrypninae</taxon>
        <taxon>Pyrophorini</taxon>
        <taxon>Ignelater</taxon>
    </lineage>
</organism>
<dbReference type="EMBL" id="VTPC01031453">
    <property type="protein sequence ID" value="KAF2891456.1"/>
    <property type="molecule type" value="Genomic_DNA"/>
</dbReference>
<evidence type="ECO:0000256" key="1">
    <source>
        <dbReference type="SAM" id="Phobius"/>
    </source>
</evidence>
<keyword evidence="1" id="KW-0812">Transmembrane</keyword>
<keyword evidence="1" id="KW-1133">Transmembrane helix</keyword>
<evidence type="ECO:0000313" key="2">
    <source>
        <dbReference type="EMBL" id="KAF2891456.1"/>
    </source>
</evidence>
<proteinExistence type="predicted"/>
<reference evidence="2" key="1">
    <citation type="submission" date="2019-08" db="EMBL/GenBank/DDBJ databases">
        <title>The genome of the North American firefly Photinus pyralis.</title>
        <authorList>
            <consortium name="Photinus pyralis genome working group"/>
            <person name="Fallon T.R."/>
            <person name="Sander Lower S.E."/>
            <person name="Weng J.-K."/>
        </authorList>
    </citation>
    <scope>NUCLEOTIDE SEQUENCE</scope>
    <source>
        <strain evidence="2">TRF0915ILg1</strain>
        <tissue evidence="2">Whole body</tissue>
    </source>
</reference>
<protein>
    <submittedName>
        <fullName evidence="2">Uncharacterized protein</fullName>
    </submittedName>
</protein>
<evidence type="ECO:0000313" key="3">
    <source>
        <dbReference type="Proteomes" id="UP000801492"/>
    </source>
</evidence>
<sequence length="67" mass="7611">SQISADIQVTQYKEQENNEEISITSRALALTEYYKAGGNIYQLLILIFLFVIAQVAANGCDFWVAHW</sequence>
<dbReference type="AlphaFoldDB" id="A0A8K0CTQ0"/>
<comment type="caution">
    <text evidence="2">The sequence shown here is derived from an EMBL/GenBank/DDBJ whole genome shotgun (WGS) entry which is preliminary data.</text>
</comment>
<accession>A0A8K0CTQ0</accession>
<feature type="non-terminal residue" evidence="2">
    <location>
        <position position="1"/>
    </location>
</feature>
<feature type="transmembrane region" description="Helical" evidence="1">
    <location>
        <begin position="40"/>
        <end position="64"/>
    </location>
</feature>
<keyword evidence="1" id="KW-0472">Membrane</keyword>